<evidence type="ECO:0000256" key="6">
    <source>
        <dbReference type="ARBA" id="ARBA00022842"/>
    </source>
</evidence>
<dbReference type="FunFam" id="3.40.50.1000:FF:000029">
    <property type="entry name" value="3-deoxy-D-manno-octulosonate 8-phosphate phosphatase KdsC"/>
    <property type="match status" value="1"/>
</dbReference>
<sequence length="180" mass="20470">MKKLKDIKLIVLDVDGTLTDGGIYFDNSGNEFKKFNIKDGAGIVLAQKVGYDFLILTGRMSSCVQRRCADLKIRYVEQGVTNKMEFLSNFMKMHNLKSENVAYIGDDLIDMGPMQIVGVRACPQDAVEELKCCCDYVLPYKGGEGAVRYFLEILLKENQLWNDALSRLYNLQQVENYKIN</sequence>
<dbReference type="GO" id="GO:0008781">
    <property type="term" value="F:N-acylneuraminate cytidylyltransferase activity"/>
    <property type="evidence" value="ECO:0007669"/>
    <property type="project" value="TreeGrafter"/>
</dbReference>
<feature type="binding site" evidence="7">
    <location>
        <position position="106"/>
    </location>
    <ligand>
        <name>Mg(2+)</name>
        <dbReference type="ChEBI" id="CHEBI:18420"/>
    </ligand>
</feature>
<evidence type="ECO:0000313" key="9">
    <source>
        <dbReference type="Proteomes" id="UP001204579"/>
    </source>
</evidence>
<dbReference type="RefSeq" id="WP_258335327.1">
    <property type="nucleotide sequence ID" value="NZ_JANRHJ010000002.1"/>
</dbReference>
<evidence type="ECO:0000256" key="7">
    <source>
        <dbReference type="PIRSR" id="PIRSR006118-2"/>
    </source>
</evidence>
<dbReference type="PANTHER" id="PTHR21485:SF3">
    <property type="entry name" value="N-ACYLNEURAMINATE CYTIDYLYLTRANSFERASE"/>
    <property type="match status" value="1"/>
</dbReference>
<dbReference type="SFLD" id="SFLDG01138">
    <property type="entry name" value="C1.6.2:_Deoxy-d-mannose-octulo"/>
    <property type="match status" value="1"/>
</dbReference>
<dbReference type="NCBIfam" id="TIGR01670">
    <property type="entry name" value="KdsC-phosphatas"/>
    <property type="match status" value="1"/>
</dbReference>
<dbReference type="SFLD" id="SFLDG01136">
    <property type="entry name" value="C1.6:_Phosphoserine_Phosphatas"/>
    <property type="match status" value="1"/>
</dbReference>
<comment type="similarity">
    <text evidence="2">Belongs to the KdsC family.</text>
</comment>
<dbReference type="GO" id="GO:0016788">
    <property type="term" value="F:hydrolase activity, acting on ester bonds"/>
    <property type="evidence" value="ECO:0007669"/>
    <property type="project" value="InterPro"/>
</dbReference>
<gene>
    <name evidence="8" type="ORF">NW209_02600</name>
</gene>
<dbReference type="InterPro" id="IPR023214">
    <property type="entry name" value="HAD_sf"/>
</dbReference>
<dbReference type="Gene3D" id="3.40.50.1000">
    <property type="entry name" value="HAD superfamily/HAD-like"/>
    <property type="match status" value="1"/>
</dbReference>
<evidence type="ECO:0000256" key="3">
    <source>
        <dbReference type="ARBA" id="ARBA00011881"/>
    </source>
</evidence>
<evidence type="ECO:0000256" key="4">
    <source>
        <dbReference type="ARBA" id="ARBA00022723"/>
    </source>
</evidence>
<organism evidence="8 9">
    <name type="scientific">Phocaeicola barnesiae</name>
    <dbReference type="NCBI Taxonomy" id="376804"/>
    <lineage>
        <taxon>Bacteria</taxon>
        <taxon>Pseudomonadati</taxon>
        <taxon>Bacteroidota</taxon>
        <taxon>Bacteroidia</taxon>
        <taxon>Bacteroidales</taxon>
        <taxon>Bacteroidaceae</taxon>
        <taxon>Phocaeicola</taxon>
    </lineage>
</organism>
<evidence type="ECO:0000256" key="1">
    <source>
        <dbReference type="ARBA" id="ARBA00001946"/>
    </source>
</evidence>
<dbReference type="SFLD" id="SFLDS00003">
    <property type="entry name" value="Haloacid_Dehalogenase"/>
    <property type="match status" value="1"/>
</dbReference>
<keyword evidence="6 7" id="KW-0460">Magnesium</keyword>
<keyword evidence="5 8" id="KW-0378">Hydrolase</keyword>
<dbReference type="Pfam" id="PF08282">
    <property type="entry name" value="Hydrolase_3"/>
    <property type="match status" value="1"/>
</dbReference>
<evidence type="ECO:0000256" key="2">
    <source>
        <dbReference type="ARBA" id="ARBA00005893"/>
    </source>
</evidence>
<dbReference type="AlphaFoldDB" id="A0AAW5N2G5"/>
<comment type="subunit">
    <text evidence="3">Homotetramer.</text>
</comment>
<accession>A0AAW5N2G5</accession>
<protein>
    <submittedName>
        <fullName evidence="8">HAD-IIIA family hydrolase</fullName>
    </submittedName>
</protein>
<evidence type="ECO:0000256" key="5">
    <source>
        <dbReference type="ARBA" id="ARBA00022801"/>
    </source>
</evidence>
<name>A0AAW5N2G5_9BACT</name>
<dbReference type="InterPro" id="IPR010023">
    <property type="entry name" value="KdsC_fam"/>
</dbReference>
<dbReference type="NCBIfam" id="TIGR01662">
    <property type="entry name" value="HAD-SF-IIIA"/>
    <property type="match status" value="1"/>
</dbReference>
<keyword evidence="9" id="KW-1185">Reference proteome</keyword>
<dbReference type="Proteomes" id="UP001204579">
    <property type="component" value="Unassembled WGS sequence"/>
</dbReference>
<evidence type="ECO:0000313" key="8">
    <source>
        <dbReference type="EMBL" id="MCR8872920.1"/>
    </source>
</evidence>
<dbReference type="SUPFAM" id="SSF56784">
    <property type="entry name" value="HAD-like"/>
    <property type="match status" value="1"/>
</dbReference>
<feature type="binding site" evidence="7">
    <location>
        <position position="13"/>
    </location>
    <ligand>
        <name>Mg(2+)</name>
        <dbReference type="ChEBI" id="CHEBI:18420"/>
    </ligand>
</feature>
<comment type="caution">
    <text evidence="8">The sequence shown here is derived from an EMBL/GenBank/DDBJ whole genome shotgun (WGS) entry which is preliminary data.</text>
</comment>
<proteinExistence type="inferred from homology"/>
<dbReference type="PIRSF" id="PIRSF006118">
    <property type="entry name" value="KDO8-P_Ptase"/>
    <property type="match status" value="1"/>
</dbReference>
<comment type="cofactor">
    <cofactor evidence="1 7">
        <name>Mg(2+)</name>
        <dbReference type="ChEBI" id="CHEBI:18420"/>
    </cofactor>
</comment>
<dbReference type="PANTHER" id="PTHR21485">
    <property type="entry name" value="HAD SUPERFAMILY MEMBERS CMAS AND KDSC"/>
    <property type="match status" value="1"/>
</dbReference>
<dbReference type="EMBL" id="JANRHJ010000002">
    <property type="protein sequence ID" value="MCR8872920.1"/>
    <property type="molecule type" value="Genomic_DNA"/>
</dbReference>
<dbReference type="InterPro" id="IPR006549">
    <property type="entry name" value="HAD-SF_hydro_IIIA"/>
</dbReference>
<feature type="binding site" evidence="7">
    <location>
        <position position="15"/>
    </location>
    <ligand>
        <name>substrate</name>
    </ligand>
</feature>
<dbReference type="InterPro" id="IPR036412">
    <property type="entry name" value="HAD-like_sf"/>
</dbReference>
<keyword evidence="4 7" id="KW-0479">Metal-binding</keyword>
<dbReference type="GO" id="GO:0046872">
    <property type="term" value="F:metal ion binding"/>
    <property type="evidence" value="ECO:0007669"/>
    <property type="project" value="UniProtKB-KW"/>
</dbReference>
<dbReference type="InterPro" id="IPR050793">
    <property type="entry name" value="CMP-NeuNAc_synthase"/>
</dbReference>
<dbReference type="CDD" id="cd01630">
    <property type="entry name" value="HAD_KDO-like"/>
    <property type="match status" value="1"/>
</dbReference>
<reference evidence="8 9" key="1">
    <citation type="submission" date="2022-08" db="EMBL/GenBank/DDBJ databases">
        <authorList>
            <person name="Zeman M."/>
            <person name="Kubasova T."/>
        </authorList>
    </citation>
    <scope>NUCLEOTIDE SEQUENCE [LARGE SCALE GENOMIC DNA]</scope>
    <source>
        <strain evidence="8 9">ET62</strain>
    </source>
</reference>